<dbReference type="AlphaFoldDB" id="I1GSF5"/>
<dbReference type="OrthoDB" id="709597at2759"/>
<dbReference type="InterPro" id="IPR022149">
    <property type="entry name" value="DUF3681"/>
</dbReference>
<reference evidence="2" key="2">
    <citation type="submission" date="2017-06" db="EMBL/GenBank/DDBJ databases">
        <title>WGS assembly of Brachypodium distachyon.</title>
        <authorList>
            <consortium name="The International Brachypodium Initiative"/>
            <person name="Lucas S."/>
            <person name="Harmon-Smith M."/>
            <person name="Lail K."/>
            <person name="Tice H."/>
            <person name="Grimwood J."/>
            <person name="Bruce D."/>
            <person name="Barry K."/>
            <person name="Shu S."/>
            <person name="Lindquist E."/>
            <person name="Wang M."/>
            <person name="Pitluck S."/>
            <person name="Vogel J.P."/>
            <person name="Garvin D.F."/>
            <person name="Mockler T.C."/>
            <person name="Schmutz J."/>
            <person name="Rokhsar D."/>
            <person name="Bevan M.W."/>
        </authorList>
    </citation>
    <scope>NUCLEOTIDE SEQUENCE</scope>
    <source>
        <strain evidence="2">Bd21</strain>
    </source>
</reference>
<dbReference type="OMA" id="EWLVFAI"/>
<dbReference type="EMBL" id="CM000880">
    <property type="protein sequence ID" value="KQK15287.1"/>
    <property type="molecule type" value="Genomic_DNA"/>
</dbReference>
<name>I1GSF5_BRADI</name>
<dbReference type="Gramene" id="KQK15287">
    <property type="protein sequence ID" value="KQK15287"/>
    <property type="gene ID" value="BRADI_1g21660v3"/>
</dbReference>
<evidence type="ECO:0000313" key="2">
    <source>
        <dbReference type="EMBL" id="KQK15287.1"/>
    </source>
</evidence>
<dbReference type="HOGENOM" id="CLU_1799100_0_0_1"/>
<dbReference type="InParanoid" id="I1GSF5"/>
<sequence>MAESTLELGVEASELVPGLPGRNGQTEWPVCVVGFTTACMAVALAIYKAPSGIFGDHKLAYYVSVFVAGVLGLAEVFAAITWMSGPHQAAQHPHGRARRCVLYGSLVPLAFVAGLGGVHLLFKSITSSVTKYVAYCETEEDFVT</sequence>
<dbReference type="PANTHER" id="PTHR33530">
    <property type="entry name" value="OS01G0147100 PROTEIN"/>
    <property type="match status" value="1"/>
</dbReference>
<accession>I1GSF5</accession>
<proteinExistence type="predicted"/>
<feature type="transmembrane region" description="Helical" evidence="1">
    <location>
        <begin position="102"/>
        <end position="122"/>
    </location>
</feature>
<feature type="transmembrane region" description="Helical" evidence="1">
    <location>
        <begin position="59"/>
        <end position="82"/>
    </location>
</feature>
<keyword evidence="4" id="KW-1185">Reference proteome</keyword>
<organism evidence="2">
    <name type="scientific">Brachypodium distachyon</name>
    <name type="common">Purple false brome</name>
    <name type="synonym">Trachynia distachya</name>
    <dbReference type="NCBI Taxonomy" id="15368"/>
    <lineage>
        <taxon>Eukaryota</taxon>
        <taxon>Viridiplantae</taxon>
        <taxon>Streptophyta</taxon>
        <taxon>Embryophyta</taxon>
        <taxon>Tracheophyta</taxon>
        <taxon>Spermatophyta</taxon>
        <taxon>Magnoliopsida</taxon>
        <taxon>Liliopsida</taxon>
        <taxon>Poales</taxon>
        <taxon>Poaceae</taxon>
        <taxon>BOP clade</taxon>
        <taxon>Pooideae</taxon>
        <taxon>Stipodae</taxon>
        <taxon>Brachypodieae</taxon>
        <taxon>Brachypodium</taxon>
    </lineage>
</organism>
<gene>
    <name evidence="2" type="ORF">BRADI_1g21660v3</name>
</gene>
<dbReference type="PANTHER" id="PTHR33530:SF10">
    <property type="entry name" value="PGG DOMAIN-CONTAINING PROTEIN"/>
    <property type="match status" value="1"/>
</dbReference>
<protein>
    <submittedName>
        <fullName evidence="2 3">Uncharacterized protein</fullName>
    </submittedName>
</protein>
<reference evidence="3" key="3">
    <citation type="submission" date="2018-08" db="UniProtKB">
        <authorList>
            <consortium name="EnsemblPlants"/>
        </authorList>
    </citation>
    <scope>IDENTIFICATION</scope>
    <source>
        <strain evidence="3">cv. Bd21</strain>
    </source>
</reference>
<reference evidence="2 3" key="1">
    <citation type="journal article" date="2010" name="Nature">
        <title>Genome sequencing and analysis of the model grass Brachypodium distachyon.</title>
        <authorList>
            <consortium name="International Brachypodium Initiative"/>
        </authorList>
    </citation>
    <scope>NUCLEOTIDE SEQUENCE [LARGE SCALE GENOMIC DNA]</scope>
    <source>
        <strain evidence="2 3">Bd21</strain>
    </source>
</reference>
<keyword evidence="1" id="KW-0472">Membrane</keyword>
<keyword evidence="1" id="KW-0812">Transmembrane</keyword>
<feature type="transmembrane region" description="Helical" evidence="1">
    <location>
        <begin position="27"/>
        <end position="47"/>
    </location>
</feature>
<dbReference type="Proteomes" id="UP000008810">
    <property type="component" value="Chromosome 1"/>
</dbReference>
<evidence type="ECO:0000313" key="4">
    <source>
        <dbReference type="Proteomes" id="UP000008810"/>
    </source>
</evidence>
<evidence type="ECO:0000256" key="1">
    <source>
        <dbReference type="SAM" id="Phobius"/>
    </source>
</evidence>
<keyword evidence="1" id="KW-1133">Transmembrane helix</keyword>
<dbReference type="Pfam" id="PF12442">
    <property type="entry name" value="DUF3681"/>
    <property type="match status" value="1"/>
</dbReference>
<dbReference type="EnsemblPlants" id="KQK15287">
    <property type="protein sequence ID" value="KQK15287"/>
    <property type="gene ID" value="BRADI_1g21660v3"/>
</dbReference>
<evidence type="ECO:0000313" key="3">
    <source>
        <dbReference type="EnsemblPlants" id="KQK15287"/>
    </source>
</evidence>